<dbReference type="AlphaFoldDB" id="A0A383AQB7"/>
<proteinExistence type="predicted"/>
<protein>
    <submittedName>
        <fullName evidence="1">Uncharacterized protein</fullName>
    </submittedName>
</protein>
<feature type="non-terminal residue" evidence="1">
    <location>
        <position position="196"/>
    </location>
</feature>
<dbReference type="EMBL" id="UINC01193669">
    <property type="protein sequence ID" value="SVE09395.1"/>
    <property type="molecule type" value="Genomic_DNA"/>
</dbReference>
<name>A0A383AQB7_9ZZZZ</name>
<accession>A0A383AQB7</accession>
<evidence type="ECO:0000313" key="1">
    <source>
        <dbReference type="EMBL" id="SVE09395.1"/>
    </source>
</evidence>
<sequence>MKKKKLLFQSDSALAKTGFGRNAKEILSYLYNTNKYEIIHYCCGNAAGDPALSRTPWKSVGTMPNNKELLIKLNEDPQVGREVNYGGYFINEKIKKFKPDVFIGVQDIWGVESMTSKPWFDKITSAIWTTLDSLPLYPNAVKIAPKVKNYWVWSSFAEKEFDRLGHPHIKTVHGAINHKEFQKLNDEKKLELRKKI</sequence>
<organism evidence="1">
    <name type="scientific">marine metagenome</name>
    <dbReference type="NCBI Taxonomy" id="408172"/>
    <lineage>
        <taxon>unclassified sequences</taxon>
        <taxon>metagenomes</taxon>
        <taxon>ecological metagenomes</taxon>
    </lineage>
</organism>
<gene>
    <name evidence="1" type="ORF">METZ01_LOCUS462249</name>
</gene>
<reference evidence="1" key="1">
    <citation type="submission" date="2018-05" db="EMBL/GenBank/DDBJ databases">
        <authorList>
            <person name="Lanie J.A."/>
            <person name="Ng W.-L."/>
            <person name="Kazmierczak K.M."/>
            <person name="Andrzejewski T.M."/>
            <person name="Davidsen T.M."/>
            <person name="Wayne K.J."/>
            <person name="Tettelin H."/>
            <person name="Glass J.I."/>
            <person name="Rusch D."/>
            <person name="Podicherti R."/>
            <person name="Tsui H.-C.T."/>
            <person name="Winkler M.E."/>
        </authorList>
    </citation>
    <scope>NUCLEOTIDE SEQUENCE</scope>
</reference>